<dbReference type="RefSeq" id="WP_120741970.1">
    <property type="nucleotide sequence ID" value="NZ_CP032568.1"/>
</dbReference>
<dbReference type="Proteomes" id="UP000267164">
    <property type="component" value="Chromosome"/>
</dbReference>
<name>A0A386ZIX9_9NOCA</name>
<evidence type="ECO:0000313" key="2">
    <source>
        <dbReference type="Proteomes" id="UP000267164"/>
    </source>
</evidence>
<evidence type="ECO:0000313" key="1">
    <source>
        <dbReference type="EMBL" id="AYF77471.1"/>
    </source>
</evidence>
<gene>
    <name evidence="1" type="ORF">D7D52_30770</name>
</gene>
<protein>
    <submittedName>
        <fullName evidence="1">DUF3558 domain-containing protein</fullName>
    </submittedName>
</protein>
<sequence length="187" mass="20215">MKRLAEKRSSTRVLILGFALGLLPLAAITACNSQRTETPETTRSTSVPSSFDPCKDIPADVLTANHLQPQPAHHQPDDLGGQEEYKGCDYKTQDDAAAEYGPGVFIAATNMTLDYFKSTYQPSRISKIDGRDVAAVPSQNNTHCILWVGITGGGIRFDTVTPKKDACEVLTDLVTAIFDLKRIGCAA</sequence>
<dbReference type="InterPro" id="IPR024520">
    <property type="entry name" value="DUF3558"/>
</dbReference>
<dbReference type="PROSITE" id="PS51257">
    <property type="entry name" value="PROKAR_LIPOPROTEIN"/>
    <property type="match status" value="1"/>
</dbReference>
<dbReference type="AlphaFoldDB" id="A0A386ZIX9"/>
<reference evidence="1 2" key="1">
    <citation type="submission" date="2018-09" db="EMBL/GenBank/DDBJ databases">
        <title>Nocardia yunnanensis sp. nov., an actinomycete isolated from a soil sample.</title>
        <authorList>
            <person name="Zhang J."/>
        </authorList>
    </citation>
    <scope>NUCLEOTIDE SEQUENCE [LARGE SCALE GENOMIC DNA]</scope>
    <source>
        <strain evidence="1 2">CFHS0054</strain>
    </source>
</reference>
<organism evidence="1 2">
    <name type="scientific">Nocardia yunnanensis</name>
    <dbReference type="NCBI Taxonomy" id="2382165"/>
    <lineage>
        <taxon>Bacteria</taxon>
        <taxon>Bacillati</taxon>
        <taxon>Actinomycetota</taxon>
        <taxon>Actinomycetes</taxon>
        <taxon>Mycobacteriales</taxon>
        <taxon>Nocardiaceae</taxon>
        <taxon>Nocardia</taxon>
    </lineage>
</organism>
<dbReference type="OrthoDB" id="4546529at2"/>
<keyword evidence="2" id="KW-1185">Reference proteome</keyword>
<dbReference type="Pfam" id="PF12079">
    <property type="entry name" value="DUF3558"/>
    <property type="match status" value="1"/>
</dbReference>
<dbReference type="KEGG" id="nyu:D7D52_30770"/>
<accession>A0A386ZIX9</accession>
<proteinExistence type="predicted"/>
<dbReference type="EMBL" id="CP032568">
    <property type="protein sequence ID" value="AYF77471.1"/>
    <property type="molecule type" value="Genomic_DNA"/>
</dbReference>